<dbReference type="SUPFAM" id="SSF49265">
    <property type="entry name" value="Fibronectin type III"/>
    <property type="match status" value="1"/>
</dbReference>
<dbReference type="GO" id="GO:0007165">
    <property type="term" value="P:signal transduction"/>
    <property type="evidence" value="ECO:0007669"/>
    <property type="project" value="InterPro"/>
</dbReference>
<keyword evidence="3" id="KW-1185">Reference proteome</keyword>
<feature type="region of interest" description="Disordered" evidence="1">
    <location>
        <begin position="110"/>
        <end position="148"/>
    </location>
</feature>
<dbReference type="PANTHER" id="PTHR21437">
    <property type="entry name" value="WIDE AWAKE"/>
    <property type="match status" value="1"/>
</dbReference>
<reference evidence="3" key="1">
    <citation type="submission" date="2014-05" db="EMBL/GenBank/DDBJ databases">
        <title>The genome and life-stage specific transcriptomes of Globodera pallida elucidate key aspects of plant parasitism by a cyst nematode.</title>
        <authorList>
            <person name="Cotton J.A."/>
            <person name="Lilley C.J."/>
            <person name="Jones L.M."/>
            <person name="Kikuchi T."/>
            <person name="Reid A.J."/>
            <person name="Thorpe P."/>
            <person name="Tsai I.J."/>
            <person name="Beasley H."/>
            <person name="Blok V."/>
            <person name="Cock P.J.A."/>
            <person name="Van den Akker S.E."/>
            <person name="Holroyd N."/>
            <person name="Hunt M."/>
            <person name="Mantelin S."/>
            <person name="Naghra H."/>
            <person name="Pain A."/>
            <person name="Palomares-Rius J.E."/>
            <person name="Zarowiecki M."/>
            <person name="Berriman M."/>
            <person name="Jones J.T."/>
            <person name="Urwin P.E."/>
        </authorList>
    </citation>
    <scope>NUCLEOTIDE SEQUENCE [LARGE SCALE GENOMIC DNA]</scope>
    <source>
        <strain evidence="3">Lindley</strain>
    </source>
</reference>
<dbReference type="GO" id="GO:0061172">
    <property type="term" value="P:regulation of establishment of bipolar cell polarity"/>
    <property type="evidence" value="ECO:0007669"/>
    <property type="project" value="TreeGrafter"/>
</dbReference>
<dbReference type="Proteomes" id="UP000050741">
    <property type="component" value="Unassembled WGS sequence"/>
</dbReference>
<dbReference type="WBParaSite" id="GPLIN_001170500">
    <property type="protein sequence ID" value="GPLIN_001170500"/>
    <property type="gene ID" value="GPLIN_001170500"/>
</dbReference>
<reference evidence="4" key="2">
    <citation type="submission" date="2016-06" db="UniProtKB">
        <authorList>
            <consortium name="WormBaseParasite"/>
        </authorList>
    </citation>
    <scope>IDENTIFICATION</scope>
</reference>
<dbReference type="GO" id="GO:0000132">
    <property type="term" value="P:establishment of mitotic spindle orientation"/>
    <property type="evidence" value="ECO:0007669"/>
    <property type="project" value="TreeGrafter"/>
</dbReference>
<dbReference type="PROSITE" id="PS50200">
    <property type="entry name" value="RA"/>
    <property type="match status" value="1"/>
</dbReference>
<dbReference type="SMART" id="SM00060">
    <property type="entry name" value="FN3"/>
    <property type="match status" value="1"/>
</dbReference>
<organism evidence="3 4">
    <name type="scientific">Globodera pallida</name>
    <name type="common">Potato cyst nematode worm</name>
    <name type="synonym">Heterodera pallida</name>
    <dbReference type="NCBI Taxonomy" id="36090"/>
    <lineage>
        <taxon>Eukaryota</taxon>
        <taxon>Metazoa</taxon>
        <taxon>Ecdysozoa</taxon>
        <taxon>Nematoda</taxon>
        <taxon>Chromadorea</taxon>
        <taxon>Rhabditida</taxon>
        <taxon>Tylenchina</taxon>
        <taxon>Tylenchomorpha</taxon>
        <taxon>Tylenchoidea</taxon>
        <taxon>Heteroderidae</taxon>
        <taxon>Heteroderinae</taxon>
        <taxon>Globodera</taxon>
    </lineage>
</organism>
<accession>A0A183CFQ0</accession>
<dbReference type="InterPro" id="IPR000159">
    <property type="entry name" value="RA_dom"/>
</dbReference>
<dbReference type="AlphaFoldDB" id="A0A183CFQ0"/>
<feature type="compositionally biased region" description="Basic and acidic residues" evidence="1">
    <location>
        <begin position="68"/>
        <end position="82"/>
    </location>
</feature>
<feature type="region of interest" description="Disordered" evidence="1">
    <location>
        <begin position="984"/>
        <end position="1006"/>
    </location>
</feature>
<dbReference type="CDD" id="cd00063">
    <property type="entry name" value="FN3"/>
    <property type="match status" value="1"/>
</dbReference>
<evidence type="ECO:0000256" key="1">
    <source>
        <dbReference type="SAM" id="MobiDB-lite"/>
    </source>
</evidence>
<protein>
    <submittedName>
        <fullName evidence="4">Ras-associating domain-containing protein</fullName>
    </submittedName>
</protein>
<sequence>MVARRGRPLIRAILFIVRLRRDVQEQQRRRTTLRRMGALAQTAGRVRQGQGMLSVVGATGKSGGKAGRGREKTKLNRCESSRQQRTVPFAARIGRELSRQQRHRNSAPSMLFLRSPTPQPAQSFSGSAQSLEDRERSGEQSGAETSVDFASFLRMPQPYQLKLDKSNQLSVQPSAAHQLAAQSLFRHRTAWGTGGSLDDSKSDGGRIRTPSEFSNKFFHRQGSVEAGGRAAKSGRAADWEGPRRKLKAGMVGMVGALSALEKGDLEALGAVLCRSRGNGDQNGTAEEFRPTEALSNGIYALFPQKVTLLDVALMLGRREAAQMLMEFGARDGAEVPSVEQRRSAVERVVEQCEGRAAELTERDGKDDEKQLQLLISQLTVLRQMRCHLSGSGPMLPSPPENVSAECVSPSAALLRLALPSGATAVVRLRVEWSHCAQFSTIDGCLEVDDVRHQTFLVDDLSLGHELAFRVSAASIWGWGWTELEGEEGAKAESWDGGRPDSKELTELVEKVERYRQSAVWSKLLQNCCGEREKKRRTGLRHLFSASSKFVKNVQRGLFLTTVFYTEERILCTVDDCLPVISVDECATGLPADDLHWLMKLSLCWEQLPHLQESFSSSTASSANSQLRSRLLDAALAMHNALGVKDIGRVHHVPLVSQPGTTLLVTARLVPESQCGEAQGLAMRWMRMEKMFRRRQACPSLEFLSRELLPLLNFYESSLISLEPGLYLAYLRLHSSLNSIHVLVPDTLISSLPFASMRSNPHVTREEWALLKSLAEAAEESEEQLILERALPEQRQFHHQLTKAASRLIHDLELDPEQLQGTRLFRHRLVQLNERVSLILVMPRVEDVCQVNTYVRGGDNTSAPSPCRGCVSVPVPVFQMINLATYQPDFLSSYCSLSIFLDHFLTITQYEQRQCLLENNARMLADQLAQLSEFQQQLETIWRSARWISAFASVARDRGSVHRHWALPLIRLLCCSDEWRDGQGSDGSRCRHRNNNNNNDKNVFPKANDLISSQRTTDEEKANCSAKCPSPQLLGGGASPATRLSHSLNSSPNLTLQRPSPLVLSPHLSPHKMPMPSPATLSAIVRVYASYETGLPQRNISVRLRISGETCAGEVVQLVVRQLARLNSCHSSKTSAFPSPDPGQFCLVSVVGVRERRLRDEFHVLRLPSPWDKGTLCVRCVHSLSAAIDLANESAQGDFIEYPLARSERKKHNSGGGHKTAPEGLLTICLGQFV</sequence>
<dbReference type="GO" id="GO:0005819">
    <property type="term" value="C:spindle"/>
    <property type="evidence" value="ECO:0007669"/>
    <property type="project" value="TreeGrafter"/>
</dbReference>
<evidence type="ECO:0000313" key="4">
    <source>
        <dbReference type="WBParaSite" id="GPLIN_001170500"/>
    </source>
</evidence>
<feature type="region of interest" description="Disordered" evidence="1">
    <location>
        <begin position="55"/>
        <end position="84"/>
    </location>
</feature>
<dbReference type="InterPro" id="IPR003961">
    <property type="entry name" value="FN3_dom"/>
</dbReference>
<feature type="compositionally biased region" description="Polar residues" evidence="1">
    <location>
        <begin position="120"/>
        <end position="130"/>
    </location>
</feature>
<dbReference type="InterPro" id="IPR036116">
    <property type="entry name" value="FN3_sf"/>
</dbReference>
<feature type="domain" description="Ras-associating" evidence="2">
    <location>
        <begin position="1083"/>
        <end position="1182"/>
    </location>
</feature>
<proteinExistence type="predicted"/>
<evidence type="ECO:0000313" key="3">
    <source>
        <dbReference type="Proteomes" id="UP000050741"/>
    </source>
</evidence>
<dbReference type="PANTHER" id="PTHR21437:SF1">
    <property type="entry name" value="WIDE AWAKE"/>
    <property type="match status" value="1"/>
</dbReference>
<name>A0A183CFQ0_GLOPA</name>
<evidence type="ECO:0000259" key="2">
    <source>
        <dbReference type="PROSITE" id="PS50200"/>
    </source>
</evidence>
<dbReference type="InterPro" id="IPR039269">
    <property type="entry name" value="ANKFN1"/>
</dbReference>